<sequence>MKIELKEIKIIEQQIKKDSEARIGTIVQVIMQHKIDNQMFNREQRTGSECESSYDKK</sequence>
<evidence type="ECO:0000313" key="2">
    <source>
        <dbReference type="Proteomes" id="UP000689195"/>
    </source>
</evidence>
<dbReference type="EMBL" id="CAJJDO010000174">
    <property type="protein sequence ID" value="CAD8213109.1"/>
    <property type="molecule type" value="Genomic_DNA"/>
</dbReference>
<organism evidence="1 2">
    <name type="scientific">Paramecium pentaurelia</name>
    <dbReference type="NCBI Taxonomy" id="43138"/>
    <lineage>
        <taxon>Eukaryota</taxon>
        <taxon>Sar</taxon>
        <taxon>Alveolata</taxon>
        <taxon>Ciliophora</taxon>
        <taxon>Intramacronucleata</taxon>
        <taxon>Oligohymenophorea</taxon>
        <taxon>Peniculida</taxon>
        <taxon>Parameciidae</taxon>
        <taxon>Paramecium</taxon>
    </lineage>
</organism>
<name>A0A8S1YHF7_9CILI</name>
<protein>
    <submittedName>
        <fullName evidence="1">Uncharacterized protein</fullName>
    </submittedName>
</protein>
<reference evidence="1" key="1">
    <citation type="submission" date="2021-01" db="EMBL/GenBank/DDBJ databases">
        <authorList>
            <consortium name="Genoscope - CEA"/>
            <person name="William W."/>
        </authorList>
    </citation>
    <scope>NUCLEOTIDE SEQUENCE</scope>
</reference>
<dbReference type="AlphaFoldDB" id="A0A8S1YHF7"/>
<dbReference type="Proteomes" id="UP000689195">
    <property type="component" value="Unassembled WGS sequence"/>
</dbReference>
<keyword evidence="2" id="KW-1185">Reference proteome</keyword>
<comment type="caution">
    <text evidence="1">The sequence shown here is derived from an EMBL/GenBank/DDBJ whole genome shotgun (WGS) entry which is preliminary data.</text>
</comment>
<accession>A0A8S1YHF7</accession>
<gene>
    <name evidence="1" type="ORF">PPENT_87.1.T1740011</name>
</gene>
<evidence type="ECO:0000313" key="1">
    <source>
        <dbReference type="EMBL" id="CAD8213109.1"/>
    </source>
</evidence>
<proteinExistence type="predicted"/>